<gene>
    <name evidence="2" type="ORF">SAMN02745181_1830</name>
</gene>
<protein>
    <submittedName>
        <fullName evidence="2">Uncharacterized protein</fullName>
    </submittedName>
</protein>
<keyword evidence="3" id="KW-1185">Reference proteome</keyword>
<name>A0A1M6IJA9_9BACT</name>
<keyword evidence="1" id="KW-0812">Transmembrane</keyword>
<dbReference type="Proteomes" id="UP000184510">
    <property type="component" value="Unassembled WGS sequence"/>
</dbReference>
<dbReference type="EMBL" id="FQYR01000003">
    <property type="protein sequence ID" value="SHJ34497.1"/>
    <property type="molecule type" value="Genomic_DNA"/>
</dbReference>
<dbReference type="InParanoid" id="A0A1M6IJA9"/>
<dbReference type="OrthoDB" id="197422at2"/>
<dbReference type="RefSeq" id="WP_143183416.1">
    <property type="nucleotide sequence ID" value="NZ_FQYR01000003.1"/>
</dbReference>
<accession>A0A1M6IJA9</accession>
<evidence type="ECO:0000256" key="1">
    <source>
        <dbReference type="SAM" id="Phobius"/>
    </source>
</evidence>
<keyword evidence="1" id="KW-1133">Transmembrane helix</keyword>
<feature type="transmembrane region" description="Helical" evidence="1">
    <location>
        <begin position="44"/>
        <end position="61"/>
    </location>
</feature>
<evidence type="ECO:0000313" key="3">
    <source>
        <dbReference type="Proteomes" id="UP000184510"/>
    </source>
</evidence>
<proteinExistence type="predicted"/>
<keyword evidence="1" id="KW-0472">Membrane</keyword>
<dbReference type="AlphaFoldDB" id="A0A1M6IJA9"/>
<sequence length="102" mass="10746">MEYGHSESPKNWMDKSSAAAPTLLGLAAGILVGDMMHRGARRPIAFSLACLGVAALTPTVVDAVKNKVAGPNTKRGSRRTLEGIRDAGVSAEDEFGEEMYIG</sequence>
<dbReference type="STRING" id="1123071.SAMN02745181_1830"/>
<feature type="transmembrane region" description="Helical" evidence="1">
    <location>
        <begin position="12"/>
        <end position="32"/>
    </location>
</feature>
<reference evidence="2 3" key="1">
    <citation type="submission" date="2016-11" db="EMBL/GenBank/DDBJ databases">
        <authorList>
            <person name="Jaros S."/>
            <person name="Januszkiewicz K."/>
            <person name="Wedrychowicz H."/>
        </authorList>
    </citation>
    <scope>NUCLEOTIDE SEQUENCE [LARGE SCALE GENOMIC DNA]</scope>
    <source>
        <strain evidence="2 3">DSM 18772</strain>
    </source>
</reference>
<evidence type="ECO:0000313" key="2">
    <source>
        <dbReference type="EMBL" id="SHJ34497.1"/>
    </source>
</evidence>
<organism evidence="2 3">
    <name type="scientific">Rubritalea squalenifaciens DSM 18772</name>
    <dbReference type="NCBI Taxonomy" id="1123071"/>
    <lineage>
        <taxon>Bacteria</taxon>
        <taxon>Pseudomonadati</taxon>
        <taxon>Verrucomicrobiota</taxon>
        <taxon>Verrucomicrobiia</taxon>
        <taxon>Verrucomicrobiales</taxon>
        <taxon>Rubritaleaceae</taxon>
        <taxon>Rubritalea</taxon>
    </lineage>
</organism>